<protein>
    <recommendedName>
        <fullName evidence="5">HEAT repeat domain-containing protein</fullName>
    </recommendedName>
</protein>
<gene>
    <name evidence="3" type="ORF">GMBLW1_14520</name>
</gene>
<evidence type="ECO:0000256" key="2">
    <source>
        <dbReference type="SAM" id="SignalP"/>
    </source>
</evidence>
<name>A0A6C2YLQ7_9BACT</name>
<dbReference type="EMBL" id="LR586016">
    <property type="protein sequence ID" value="VIP02508.1"/>
    <property type="molecule type" value="Genomic_DNA"/>
</dbReference>
<keyword evidence="2" id="KW-0732">Signal</keyword>
<evidence type="ECO:0000313" key="4">
    <source>
        <dbReference type="Proteomes" id="UP000464378"/>
    </source>
</evidence>
<feature type="chain" id="PRO_5036172746" description="HEAT repeat domain-containing protein" evidence="2">
    <location>
        <begin position="24"/>
        <end position="442"/>
    </location>
</feature>
<dbReference type="AlphaFoldDB" id="A0A6C2YLQ7"/>
<dbReference type="KEGG" id="tim:GMBLW1_14520"/>
<accession>A0A6C2YLQ7</accession>
<dbReference type="EMBL" id="LR593887">
    <property type="protein sequence ID" value="VTS01613.1"/>
    <property type="molecule type" value="Genomic_DNA"/>
</dbReference>
<evidence type="ECO:0008006" key="5">
    <source>
        <dbReference type="Google" id="ProtNLM"/>
    </source>
</evidence>
<dbReference type="Proteomes" id="UP000464378">
    <property type="component" value="Chromosome"/>
</dbReference>
<evidence type="ECO:0000313" key="3">
    <source>
        <dbReference type="EMBL" id="VIP02508.1"/>
    </source>
</evidence>
<feature type="region of interest" description="Disordered" evidence="1">
    <location>
        <begin position="420"/>
        <end position="442"/>
    </location>
</feature>
<dbReference type="InParanoid" id="A0A6C2YLQ7"/>
<evidence type="ECO:0000256" key="1">
    <source>
        <dbReference type="SAM" id="MobiDB-lite"/>
    </source>
</evidence>
<feature type="signal peptide" evidence="2">
    <location>
        <begin position="1"/>
        <end position="23"/>
    </location>
</feature>
<proteinExistence type="predicted"/>
<keyword evidence="4" id="KW-1185">Reference proteome</keyword>
<organism evidence="3">
    <name type="scientific">Tuwongella immobilis</name>
    <dbReference type="NCBI Taxonomy" id="692036"/>
    <lineage>
        <taxon>Bacteria</taxon>
        <taxon>Pseudomonadati</taxon>
        <taxon>Planctomycetota</taxon>
        <taxon>Planctomycetia</taxon>
        <taxon>Gemmatales</taxon>
        <taxon>Gemmataceae</taxon>
        <taxon>Tuwongella</taxon>
    </lineage>
</organism>
<sequence>MRMRWILPSLAATLLATSGAIIAAESPAESTKPARCVSKSGTMIAQERTDRPWRSIEQGKEVPEKESIVALPEASLDSGDGAIRVTALADYEGKSPYPILETAFTLYTPTGESIDLELDRGRIDLLNIRKNGPATAEIRFADEEWRVTLEEPNSQVSIERFGRWQSGARFAIKPTATDQPDVFVILIVRSGAISLETKRHRYRMTAPPGPALLQWDSVSKMDAFPQRLDKLPEWAISDEKPSATTLTYRKALEQFRQIRLEKGISEAVDAFYTSGDPIRERIALVSMGAMDDLPRIGAALSESRSAGIWDFGVVVARHWIGRGPGADQELYQFLLNNRGFSVAHARTLMELLHGFSETTIHEPGCYELLIELLKHERPAIRNLAGWHLHRLVPDLREKIPFKPNASPEESRRTYEAWKAAIPAGSVPPNVQSPREPAKGDRP</sequence>
<reference evidence="3" key="1">
    <citation type="submission" date="2019-04" db="EMBL/GenBank/DDBJ databases">
        <authorList>
            <consortium name="Science for Life Laboratories"/>
        </authorList>
    </citation>
    <scope>NUCLEOTIDE SEQUENCE</scope>
    <source>
        <strain evidence="3">MBLW1</strain>
    </source>
</reference>